<keyword evidence="2" id="KW-0812">Transmembrane</keyword>
<dbReference type="GO" id="GO:0005811">
    <property type="term" value="C:lipid droplet"/>
    <property type="evidence" value="ECO:0007669"/>
    <property type="project" value="TreeGrafter"/>
</dbReference>
<feature type="domain" description="Saccharopine dehydrogenase NADP binding" evidence="3">
    <location>
        <begin position="8"/>
        <end position="133"/>
    </location>
</feature>
<dbReference type="PANTHER" id="PTHR12286">
    <property type="entry name" value="SACCHAROPINE DEHYDROGENASE-LIKE OXIDOREDUCTASE"/>
    <property type="match status" value="1"/>
</dbReference>
<dbReference type="SUPFAM" id="SSF51735">
    <property type="entry name" value="NAD(P)-binding Rossmann-fold domains"/>
    <property type="match status" value="1"/>
</dbReference>
<gene>
    <name evidence="4" type="ORF">AKO1_013993</name>
</gene>
<evidence type="ECO:0000259" key="3">
    <source>
        <dbReference type="Pfam" id="PF03435"/>
    </source>
</evidence>
<dbReference type="InterPro" id="IPR005097">
    <property type="entry name" value="Sacchrp_dh_NADP-bd"/>
</dbReference>
<dbReference type="Pfam" id="PF03435">
    <property type="entry name" value="Sacchrp_dh_NADP"/>
    <property type="match status" value="1"/>
</dbReference>
<protein>
    <submittedName>
        <fullName evidence="4">Saccharopine dehydrogenase-like oxidoreductase</fullName>
    </submittedName>
</protein>
<sequence length="406" mass="44594">MTREFDLVIFGATGFTGRLMVEYLAKQTNNKCKWAVAGRDSARLTNILKKNNAEGRASVITASVDNQQSINSMCSRTRAVLNAVGPFLKYGEPVVKGCVNEKCHYLDITGEPAFINLMIEKYHEQAKKNNVKIVHCVGLDSVPADLGAQFVLEQLKVAEGTSLKDSSVHVESFIEAYGQMSFGTFSTIVTSLNNVSIFDKKEKSSTPKSTKSKKVTSRGIGYEPFVQSYVVPFSSSDPTIVKRSALLEKYHADGQVPFTYGHYLQVKKWYNLLLIVLFGLTIFVVTRFPYGAALLMYLFTKLKGESLGGEEASKDGYFLMPFRGTLQTSEGSKVVACSVGAKGDPGYGETSKWAVEAALCLLFDVDDNKNGGVITPASSMGKHLRARLEKIGMHFEVTSTTKPKEQ</sequence>
<evidence type="ECO:0000256" key="2">
    <source>
        <dbReference type="SAM" id="Phobius"/>
    </source>
</evidence>
<reference evidence="4 5" key="1">
    <citation type="submission" date="2024-03" db="EMBL/GenBank/DDBJ databases">
        <title>The Acrasis kona genome and developmental transcriptomes reveal deep origins of eukaryotic multicellular pathways.</title>
        <authorList>
            <person name="Sheikh S."/>
            <person name="Fu C.-J."/>
            <person name="Brown M.W."/>
            <person name="Baldauf S.L."/>
        </authorList>
    </citation>
    <scope>NUCLEOTIDE SEQUENCE [LARGE SCALE GENOMIC DNA]</scope>
    <source>
        <strain evidence="4 5">ATCC MYA-3509</strain>
    </source>
</reference>
<organism evidence="4 5">
    <name type="scientific">Acrasis kona</name>
    <dbReference type="NCBI Taxonomy" id="1008807"/>
    <lineage>
        <taxon>Eukaryota</taxon>
        <taxon>Discoba</taxon>
        <taxon>Heterolobosea</taxon>
        <taxon>Tetramitia</taxon>
        <taxon>Eutetramitia</taxon>
        <taxon>Acrasidae</taxon>
        <taxon>Acrasis</taxon>
    </lineage>
</organism>
<dbReference type="GO" id="GO:0005739">
    <property type="term" value="C:mitochondrion"/>
    <property type="evidence" value="ECO:0007669"/>
    <property type="project" value="TreeGrafter"/>
</dbReference>
<dbReference type="InterPro" id="IPR051276">
    <property type="entry name" value="Saccharopine_DH-like_oxidrdct"/>
</dbReference>
<proteinExistence type="inferred from homology"/>
<evidence type="ECO:0000313" key="5">
    <source>
        <dbReference type="Proteomes" id="UP001431209"/>
    </source>
</evidence>
<keyword evidence="2" id="KW-0472">Membrane</keyword>
<name>A0AAW2Z4Q3_9EUKA</name>
<dbReference type="Gene3D" id="3.40.50.720">
    <property type="entry name" value="NAD(P)-binding Rossmann-like Domain"/>
    <property type="match status" value="1"/>
</dbReference>
<dbReference type="Proteomes" id="UP001431209">
    <property type="component" value="Unassembled WGS sequence"/>
</dbReference>
<keyword evidence="2" id="KW-1133">Transmembrane helix</keyword>
<dbReference type="AlphaFoldDB" id="A0AAW2Z4Q3"/>
<accession>A0AAW2Z4Q3</accession>
<comment type="similarity">
    <text evidence="1">Belongs to the saccharopine dehydrogenase family.</text>
</comment>
<keyword evidence="5" id="KW-1185">Reference proteome</keyword>
<feature type="transmembrane region" description="Helical" evidence="2">
    <location>
        <begin position="269"/>
        <end position="299"/>
    </location>
</feature>
<dbReference type="GO" id="GO:0009247">
    <property type="term" value="P:glycolipid biosynthetic process"/>
    <property type="evidence" value="ECO:0007669"/>
    <property type="project" value="TreeGrafter"/>
</dbReference>
<evidence type="ECO:0000313" key="4">
    <source>
        <dbReference type="EMBL" id="KAL0483726.1"/>
    </source>
</evidence>
<dbReference type="PANTHER" id="PTHR12286:SF5">
    <property type="entry name" value="SACCHAROPINE DEHYDROGENASE-LIKE OXIDOREDUCTASE"/>
    <property type="match status" value="1"/>
</dbReference>
<dbReference type="InterPro" id="IPR036291">
    <property type="entry name" value="NAD(P)-bd_dom_sf"/>
</dbReference>
<evidence type="ECO:0000256" key="1">
    <source>
        <dbReference type="ARBA" id="ARBA00038048"/>
    </source>
</evidence>
<dbReference type="GO" id="GO:0005886">
    <property type="term" value="C:plasma membrane"/>
    <property type="evidence" value="ECO:0007669"/>
    <property type="project" value="TreeGrafter"/>
</dbReference>
<comment type="caution">
    <text evidence="4">The sequence shown here is derived from an EMBL/GenBank/DDBJ whole genome shotgun (WGS) entry which is preliminary data.</text>
</comment>
<dbReference type="EMBL" id="JAOPGA020000984">
    <property type="protein sequence ID" value="KAL0483726.1"/>
    <property type="molecule type" value="Genomic_DNA"/>
</dbReference>